<dbReference type="InterPro" id="IPR011006">
    <property type="entry name" value="CheY-like_superfamily"/>
</dbReference>
<dbReference type="PROSITE" id="PS50885">
    <property type="entry name" value="HAMP"/>
    <property type="match status" value="1"/>
</dbReference>
<organism evidence="5 6">
    <name type="scientific">Phaeospirillum tilakii</name>
    <dbReference type="NCBI Taxonomy" id="741673"/>
    <lineage>
        <taxon>Bacteria</taxon>
        <taxon>Pseudomonadati</taxon>
        <taxon>Pseudomonadota</taxon>
        <taxon>Alphaproteobacteria</taxon>
        <taxon>Rhodospirillales</taxon>
        <taxon>Rhodospirillaceae</taxon>
        <taxon>Phaeospirillum</taxon>
    </lineage>
</organism>
<dbReference type="InterPro" id="IPR001789">
    <property type="entry name" value="Sig_transdc_resp-reg_receiver"/>
</dbReference>
<keyword evidence="6" id="KW-1185">Reference proteome</keyword>
<name>A0ABW5CCK1_9PROT</name>
<evidence type="ECO:0008006" key="7">
    <source>
        <dbReference type="Google" id="ProtNLM"/>
    </source>
</evidence>
<comment type="caution">
    <text evidence="5">The sequence shown here is derived from an EMBL/GenBank/DDBJ whole genome shotgun (WGS) entry which is preliminary data.</text>
</comment>
<gene>
    <name evidence="5" type="ORF">ACFSNB_13965</name>
</gene>
<keyword evidence="2" id="KW-1133">Transmembrane helix</keyword>
<sequence>MNVPRPDRLIRALPSVWRRRLPLAGVLTLALALGGLGGVVLELDAAGRAALWQERTRTAALSELSLRAGRVEAEIHQYLVVPDEDLLKQTTRAGEDLLVAISDVAGSEAAPDEEVAAMQAAARRFLAAFQAVRRVDADIAGLLESRIGPVLDEMSGRYALLEAAMPGGASLAEAVGPSHQAFVAALTAIDALARDGRPGRAEAARERLARLVASFAPLAPRLNREVERDGLATLRARAAELAAGVEALAADQAERRRLLAQELGPGQAALAQAADRLIERGRAREAALSARIGDRLALVLAVGGAGLVLLLGLGGWLVRGLDSAVRRPLVGLRARIEAGLAGEGDGPIALDGDDEVAALARALEAVRRQGIEQRRVADQRAEEASRVAAASRHLLEEVLARVEAAAAEGQGLPDGLVPDSVEAGIARSFERLLARARAEIATRDADLAALTAERAAAEAAARDRSALLLALILALRGPLQRGEPAWPLLERIEAALDCCRLDRGEAVIDRVAAEPEAVIVSALAVARAGAGADPARLTAWADPGLPRRCLLDPARLSRLVCLLIDHAAAGGGRVRLAAERLGPDEAPLLRLWVVGEGRPPATAEAGPDLAIEVARQLACRLGGRFEASADPAATGGVGCLSWCLLPLWPLPPAAPDPGAAAPAEAGRLMGARVLVVAADADERRLVAQVAEQAGAAVVRVPGGREAIAAVAKANLSRAPFDLAIAAAAVLAPDQLAALGPAPLLLIDDEATPPPRRAVLQAGDGWVGALGRPLAPSQLLAAMARAVAVSPPATD</sequence>
<feature type="domain" description="Response regulatory" evidence="3">
    <location>
        <begin position="672"/>
        <end position="786"/>
    </location>
</feature>
<feature type="domain" description="HAMP" evidence="4">
    <location>
        <begin position="323"/>
        <end position="375"/>
    </location>
</feature>
<evidence type="ECO:0000259" key="4">
    <source>
        <dbReference type="PROSITE" id="PS50885"/>
    </source>
</evidence>
<protein>
    <recommendedName>
        <fullName evidence="7">HAMP domain-containing protein</fullName>
    </recommendedName>
</protein>
<dbReference type="PROSITE" id="PS50110">
    <property type="entry name" value="RESPONSE_REGULATORY"/>
    <property type="match status" value="1"/>
</dbReference>
<feature type="transmembrane region" description="Helical" evidence="2">
    <location>
        <begin position="21"/>
        <end position="41"/>
    </location>
</feature>
<dbReference type="EMBL" id="JBHUIY010000031">
    <property type="protein sequence ID" value="MFD2234915.1"/>
    <property type="molecule type" value="Genomic_DNA"/>
</dbReference>
<evidence type="ECO:0000259" key="3">
    <source>
        <dbReference type="PROSITE" id="PS50110"/>
    </source>
</evidence>
<evidence type="ECO:0000313" key="6">
    <source>
        <dbReference type="Proteomes" id="UP001597296"/>
    </source>
</evidence>
<dbReference type="Proteomes" id="UP001597296">
    <property type="component" value="Unassembled WGS sequence"/>
</dbReference>
<keyword evidence="2" id="KW-0472">Membrane</keyword>
<reference evidence="6" key="1">
    <citation type="journal article" date="2019" name="Int. J. Syst. Evol. Microbiol.">
        <title>The Global Catalogue of Microorganisms (GCM) 10K type strain sequencing project: providing services to taxonomists for standard genome sequencing and annotation.</title>
        <authorList>
            <consortium name="The Broad Institute Genomics Platform"/>
            <consortium name="The Broad Institute Genome Sequencing Center for Infectious Disease"/>
            <person name="Wu L."/>
            <person name="Ma J."/>
        </authorList>
    </citation>
    <scope>NUCLEOTIDE SEQUENCE [LARGE SCALE GENOMIC DNA]</scope>
    <source>
        <strain evidence="6">KCTC 15012</strain>
    </source>
</reference>
<proteinExistence type="predicted"/>
<evidence type="ECO:0000313" key="5">
    <source>
        <dbReference type="EMBL" id="MFD2234915.1"/>
    </source>
</evidence>
<accession>A0ABW5CCK1</accession>
<feature type="transmembrane region" description="Helical" evidence="2">
    <location>
        <begin position="296"/>
        <end position="318"/>
    </location>
</feature>
<keyword evidence="2" id="KW-0812">Transmembrane</keyword>
<dbReference type="SUPFAM" id="SSF52172">
    <property type="entry name" value="CheY-like"/>
    <property type="match status" value="1"/>
</dbReference>
<evidence type="ECO:0000256" key="2">
    <source>
        <dbReference type="SAM" id="Phobius"/>
    </source>
</evidence>
<evidence type="ECO:0000256" key="1">
    <source>
        <dbReference type="PROSITE-ProRule" id="PRU00169"/>
    </source>
</evidence>
<comment type="caution">
    <text evidence="1">Lacks conserved residue(s) required for the propagation of feature annotation.</text>
</comment>
<dbReference type="InterPro" id="IPR003660">
    <property type="entry name" value="HAMP_dom"/>
</dbReference>
<dbReference type="RefSeq" id="WP_377317602.1">
    <property type="nucleotide sequence ID" value="NZ_JBHUIY010000031.1"/>
</dbReference>